<evidence type="ECO:0000313" key="2">
    <source>
        <dbReference type="Proteomes" id="UP000270873"/>
    </source>
</evidence>
<feature type="non-terminal residue" evidence="1">
    <location>
        <position position="1"/>
    </location>
</feature>
<dbReference type="AlphaFoldDB" id="A0A658K448"/>
<protein>
    <submittedName>
        <fullName evidence="1">Uncharacterized protein</fullName>
    </submittedName>
</protein>
<gene>
    <name evidence="1" type="ORF">ALP66_03241</name>
</gene>
<comment type="caution">
    <text evidence="1">The sequence shown here is derived from an EMBL/GenBank/DDBJ whole genome shotgun (WGS) entry which is preliminary data.</text>
</comment>
<proteinExistence type="predicted"/>
<reference evidence="1 2" key="1">
    <citation type="submission" date="2018-08" db="EMBL/GenBank/DDBJ databases">
        <title>Recombination of ecologically and evolutionarily significant loci maintains genetic cohesion in the Pseudomonas syringae species complex.</title>
        <authorList>
            <person name="Dillon M."/>
            <person name="Thakur S."/>
            <person name="Almeida R.N.D."/>
            <person name="Weir B.S."/>
            <person name="Guttman D.S."/>
        </authorList>
    </citation>
    <scope>NUCLEOTIDE SEQUENCE [LARGE SCALE GENOMIC DNA]</scope>
    <source>
        <strain evidence="1 2">ICMP 7847</strain>
    </source>
</reference>
<dbReference type="EMBL" id="RBSP01000832">
    <property type="protein sequence ID" value="RMS41592.1"/>
    <property type="molecule type" value="Genomic_DNA"/>
</dbReference>
<dbReference type="Proteomes" id="UP000270873">
    <property type="component" value="Unassembled WGS sequence"/>
</dbReference>
<name>A0A658K448_PSEA0</name>
<organism evidence="1 2">
    <name type="scientific">Pseudomonas amygdali pv. photiniae</name>
    <dbReference type="NCBI Taxonomy" id="251724"/>
    <lineage>
        <taxon>Bacteria</taxon>
        <taxon>Pseudomonadati</taxon>
        <taxon>Pseudomonadota</taxon>
        <taxon>Gammaproteobacteria</taxon>
        <taxon>Pseudomonadales</taxon>
        <taxon>Pseudomonadaceae</taxon>
        <taxon>Pseudomonas</taxon>
        <taxon>Pseudomonas amygdali</taxon>
    </lineage>
</organism>
<evidence type="ECO:0000313" key="1">
    <source>
        <dbReference type="EMBL" id="RMS41592.1"/>
    </source>
</evidence>
<sequence>GVQNLDVVPHLITGKLGQKQVVRLHPHRAGHQGFGRHHMAIEQMHMVRMEGHGVLQYFLDRDHATVNRKHVDQRLAVSGFTRPWPAKNDDVLAISDGDFHESVPLTGGVGFLHIALPGFQGQYR</sequence>
<accession>A0A658K448</accession>